<dbReference type="Gene3D" id="3.40.50.1820">
    <property type="entry name" value="alpha/beta hydrolase"/>
    <property type="match status" value="1"/>
</dbReference>
<dbReference type="GO" id="GO:0004806">
    <property type="term" value="F:triacylglycerol lipase activity"/>
    <property type="evidence" value="ECO:0007669"/>
    <property type="project" value="TreeGrafter"/>
</dbReference>
<dbReference type="PANTHER" id="PTHR48081:SF30">
    <property type="entry name" value="ACETYL-HYDROLASE LIPR-RELATED"/>
    <property type="match status" value="1"/>
</dbReference>
<comment type="similarity">
    <text evidence="1">Belongs to the 'GDXG' lipolytic enzyme family.</text>
</comment>
<gene>
    <name evidence="5" type="ORF">C5Y93_26755</name>
</gene>
<evidence type="ECO:0000256" key="3">
    <source>
        <dbReference type="SAM" id="SignalP"/>
    </source>
</evidence>
<dbReference type="OrthoDB" id="265201at2"/>
<dbReference type="EMBL" id="PUHZ01000025">
    <property type="protein sequence ID" value="PQO41965.1"/>
    <property type="molecule type" value="Genomic_DNA"/>
</dbReference>
<dbReference type="InterPro" id="IPR050300">
    <property type="entry name" value="GDXG_lipolytic_enzyme"/>
</dbReference>
<dbReference type="Proteomes" id="UP000237819">
    <property type="component" value="Unassembled WGS sequence"/>
</dbReference>
<reference evidence="5 6" key="1">
    <citation type="submission" date="2018-02" db="EMBL/GenBank/DDBJ databases">
        <title>Comparative genomes isolates from brazilian mangrove.</title>
        <authorList>
            <person name="Araujo J.E."/>
            <person name="Taketani R.G."/>
            <person name="Silva M.C.P."/>
            <person name="Loureco M.V."/>
            <person name="Andreote F.D."/>
        </authorList>
    </citation>
    <scope>NUCLEOTIDE SEQUENCE [LARGE SCALE GENOMIC DNA]</scope>
    <source>
        <strain evidence="5 6">Nap-Phe MGV</strain>
    </source>
</reference>
<evidence type="ECO:0000313" key="5">
    <source>
        <dbReference type="EMBL" id="PQO41965.1"/>
    </source>
</evidence>
<feature type="chain" id="PRO_5015733636" evidence="3">
    <location>
        <begin position="20"/>
        <end position="294"/>
    </location>
</feature>
<dbReference type="RefSeq" id="WP_105338542.1">
    <property type="nucleotide sequence ID" value="NZ_PUHZ01000025.1"/>
</dbReference>
<dbReference type="PANTHER" id="PTHR48081">
    <property type="entry name" value="AB HYDROLASE SUPERFAMILY PROTEIN C4A8.06C"/>
    <property type="match status" value="1"/>
</dbReference>
<accession>A0A2S8GBX8</accession>
<organism evidence="5 6">
    <name type="scientific">Blastopirellula marina</name>
    <dbReference type="NCBI Taxonomy" id="124"/>
    <lineage>
        <taxon>Bacteria</taxon>
        <taxon>Pseudomonadati</taxon>
        <taxon>Planctomycetota</taxon>
        <taxon>Planctomycetia</taxon>
        <taxon>Pirellulales</taxon>
        <taxon>Pirellulaceae</taxon>
        <taxon>Blastopirellula</taxon>
    </lineage>
</organism>
<dbReference type="SUPFAM" id="SSF53474">
    <property type="entry name" value="alpha/beta-Hydrolases"/>
    <property type="match status" value="1"/>
</dbReference>
<evidence type="ECO:0000313" key="6">
    <source>
        <dbReference type="Proteomes" id="UP000237819"/>
    </source>
</evidence>
<evidence type="ECO:0000259" key="4">
    <source>
        <dbReference type="Pfam" id="PF20434"/>
    </source>
</evidence>
<feature type="domain" description="BD-FAE-like" evidence="4">
    <location>
        <begin position="40"/>
        <end position="241"/>
    </location>
</feature>
<keyword evidence="2" id="KW-0378">Hydrolase</keyword>
<evidence type="ECO:0000256" key="1">
    <source>
        <dbReference type="ARBA" id="ARBA00010515"/>
    </source>
</evidence>
<comment type="caution">
    <text evidence="5">The sequence shown here is derived from an EMBL/GenBank/DDBJ whole genome shotgun (WGS) entry which is preliminary data.</text>
</comment>
<protein>
    <submittedName>
        <fullName evidence="5">Lipase</fullName>
    </submittedName>
</protein>
<keyword evidence="3" id="KW-0732">Signal</keyword>
<sequence length="294" mass="32486">MKRILFSLALLLIAQQVHAADLETMKDVPYGDHERQVLDFYPAQSDKPTPVVFYIHGGGWQSGDKKTNPQPFLDNGISVVAINYRYVKNVVKEGVTPPVKAPLEDAARALQFVRSKADEWNLDKEKIGATGGSAGACSSLWLAFHDDMADHDSDDPIARESTRLACASVNGAQVTLDPKPLREWMPNYGYGAHAFGLYNLEAVIEKREELMPWIEKYSPMSHVTEDDPPIAMFYGGAVPVVGDSPKDPTHSAIMGVKLAEKLKETGVDVVLVHPGVKDKPYRNSTEYLIDHLTK</sequence>
<proteinExistence type="inferred from homology"/>
<feature type="signal peptide" evidence="3">
    <location>
        <begin position="1"/>
        <end position="19"/>
    </location>
</feature>
<dbReference type="InterPro" id="IPR029058">
    <property type="entry name" value="AB_hydrolase_fold"/>
</dbReference>
<dbReference type="AlphaFoldDB" id="A0A2S8GBX8"/>
<dbReference type="Pfam" id="PF20434">
    <property type="entry name" value="BD-FAE"/>
    <property type="match status" value="1"/>
</dbReference>
<dbReference type="InterPro" id="IPR049492">
    <property type="entry name" value="BD-FAE-like_dom"/>
</dbReference>
<evidence type="ECO:0000256" key="2">
    <source>
        <dbReference type="ARBA" id="ARBA00022801"/>
    </source>
</evidence>
<name>A0A2S8GBX8_9BACT</name>